<evidence type="ECO:0000259" key="4">
    <source>
        <dbReference type="Pfam" id="PF26502"/>
    </source>
</evidence>
<dbReference type="InterPro" id="IPR058480">
    <property type="entry name" value="DUF8167_N"/>
</dbReference>
<evidence type="ECO:0000256" key="2">
    <source>
        <dbReference type="SAM" id="Phobius"/>
    </source>
</evidence>
<evidence type="ECO:0000313" key="6">
    <source>
        <dbReference type="EMBL" id="AWB28027.1"/>
    </source>
</evidence>
<dbReference type="KEGG" id="harc:HARCEL1_10055"/>
<feature type="transmembrane region" description="Helical" evidence="2">
    <location>
        <begin position="6"/>
        <end position="26"/>
    </location>
</feature>
<feature type="transmembrane region" description="Helical" evidence="2">
    <location>
        <begin position="75"/>
        <end position="92"/>
    </location>
</feature>
<dbReference type="InterPro" id="IPR058603">
    <property type="entry name" value="DUF8167_2nd"/>
</dbReference>
<evidence type="ECO:0000256" key="1">
    <source>
        <dbReference type="SAM" id="MobiDB-lite"/>
    </source>
</evidence>
<feature type="domain" description="DUF8167" evidence="4">
    <location>
        <begin position="130"/>
        <end position="204"/>
    </location>
</feature>
<feature type="region of interest" description="Disordered" evidence="1">
    <location>
        <begin position="247"/>
        <end position="279"/>
    </location>
</feature>
<feature type="domain" description="DUF8167" evidence="3">
    <location>
        <begin position="9"/>
        <end position="105"/>
    </location>
</feature>
<organism evidence="6 7">
    <name type="scientific">Halococcoides cellulosivorans</name>
    <dbReference type="NCBI Taxonomy" id="1679096"/>
    <lineage>
        <taxon>Archaea</taxon>
        <taxon>Methanobacteriati</taxon>
        <taxon>Methanobacteriota</taxon>
        <taxon>Stenosarchaea group</taxon>
        <taxon>Halobacteria</taxon>
        <taxon>Halobacteriales</taxon>
        <taxon>Haloarculaceae</taxon>
        <taxon>Halococcoides</taxon>
    </lineage>
</organism>
<dbReference type="RefSeq" id="WP_108383071.1">
    <property type="nucleotide sequence ID" value="NZ_CP028858.1"/>
</dbReference>
<evidence type="ECO:0000313" key="7">
    <source>
        <dbReference type="Proteomes" id="UP000244727"/>
    </source>
</evidence>
<evidence type="ECO:0000259" key="5">
    <source>
        <dbReference type="Pfam" id="PF26503"/>
    </source>
</evidence>
<keyword evidence="2" id="KW-0472">Membrane</keyword>
<accession>A0A2R4X2K2</accession>
<feature type="transmembrane region" description="Helical" evidence="2">
    <location>
        <begin position="33"/>
        <end position="55"/>
    </location>
</feature>
<keyword evidence="2" id="KW-1133">Transmembrane helix</keyword>
<dbReference type="GeneID" id="36512852"/>
<evidence type="ECO:0000259" key="3">
    <source>
        <dbReference type="Pfam" id="PF26501"/>
    </source>
</evidence>
<dbReference type="Proteomes" id="UP000244727">
    <property type="component" value="Chromosome"/>
</dbReference>
<dbReference type="Pfam" id="PF26501">
    <property type="entry name" value="DUF8167"/>
    <property type="match status" value="1"/>
</dbReference>
<gene>
    <name evidence="6" type="ORF">HARCEL1_10055</name>
</gene>
<sequence length="387" mass="40134">MANSLPVAVLFGVYLGIVTGIVPALVAWTLGFLFRYVVGVTIPGFGVLVLGISLAGVNGGLLALADPTIVATTDAPTIVTALLVVMMLTLYAHSRGDALGAALPRGAVAWRAIGERTLSVDLAEVFGSEVRIAVEGPVSDIEGFPPLSADTRTAIRETDWRLSADLPIDELQRRLADRIATEFDCAEVSVQIDDRGRASVAAAPELAGVSRRLDAGQRAVSVDALVPTGLVRGDRVTVRTPAETVDGTIVSARSGDPDEPSTAEPVPHSGAATTTGGEGRVTVGVSRADASRLLAVDRAAVIVRSRGRSREIELLSVLRRAGHRVRSVTLGADPPATVADLPGTVLAAETPDGWTITPAADHPLAPDQALFVVGSPETLARLGEVAR</sequence>
<dbReference type="Pfam" id="PF26502">
    <property type="entry name" value="DUF8167_2nd"/>
    <property type="match status" value="1"/>
</dbReference>
<protein>
    <submittedName>
        <fullName evidence="6">Potassium transporter TrkA</fullName>
    </submittedName>
</protein>
<dbReference type="EMBL" id="CP028858">
    <property type="protein sequence ID" value="AWB28027.1"/>
    <property type="molecule type" value="Genomic_DNA"/>
</dbReference>
<proteinExistence type="predicted"/>
<feature type="domain" description="DUF8167" evidence="5">
    <location>
        <begin position="218"/>
        <end position="307"/>
    </location>
</feature>
<reference evidence="6 7" key="1">
    <citation type="submission" date="2018-04" db="EMBL/GenBank/DDBJ databases">
        <title>Halococcoides cellulosivorans gen. nov., sp. nov., an extremely halophilic cellulose-utilizing haloarchaeon from hypersaline lakes.</title>
        <authorList>
            <person name="Sorokin D.Y."/>
            <person name="Toshchakov S.V."/>
            <person name="Samarov N.I."/>
            <person name="Korzhenkov A."/>
            <person name="Kublanov I.V."/>
        </authorList>
    </citation>
    <scope>NUCLEOTIDE SEQUENCE [LARGE SCALE GENOMIC DNA]</scope>
    <source>
        <strain evidence="6 7">HArcel1</strain>
    </source>
</reference>
<keyword evidence="7" id="KW-1185">Reference proteome</keyword>
<dbReference type="InterPro" id="IPR058604">
    <property type="entry name" value="DUF8167_3rd"/>
</dbReference>
<keyword evidence="2" id="KW-0812">Transmembrane</keyword>
<dbReference type="AlphaFoldDB" id="A0A2R4X2K2"/>
<name>A0A2R4X2K2_9EURY</name>
<dbReference type="Pfam" id="PF26503">
    <property type="entry name" value="DUF8167_3rd"/>
    <property type="match status" value="1"/>
</dbReference>